<dbReference type="GO" id="GO:0005737">
    <property type="term" value="C:cytoplasm"/>
    <property type="evidence" value="ECO:0007669"/>
    <property type="project" value="UniProtKB-SubCell"/>
</dbReference>
<proteinExistence type="inferred from homology"/>
<dbReference type="InterPro" id="IPR035437">
    <property type="entry name" value="SNase_OB-fold_sf"/>
</dbReference>
<dbReference type="Gene3D" id="2.40.50.90">
    <property type="match status" value="1"/>
</dbReference>
<keyword evidence="6" id="KW-0677">Repeat</keyword>
<evidence type="ECO:0000256" key="1">
    <source>
        <dbReference type="ARBA" id="ARBA00004496"/>
    </source>
</evidence>
<dbReference type="AlphaFoldDB" id="A0A8T2IUZ5"/>
<feature type="domain" description="HTH OST-type" evidence="10">
    <location>
        <begin position="350"/>
        <end position="424"/>
    </location>
</feature>
<feature type="region of interest" description="Disordered" evidence="9">
    <location>
        <begin position="883"/>
        <end position="911"/>
    </location>
</feature>
<dbReference type="Gene3D" id="2.30.30.140">
    <property type="match status" value="1"/>
</dbReference>
<evidence type="ECO:0000256" key="6">
    <source>
        <dbReference type="ARBA" id="ARBA00022737"/>
    </source>
</evidence>
<dbReference type="PROSITE" id="PS51644">
    <property type="entry name" value="HTH_OST"/>
    <property type="match status" value="3"/>
</dbReference>
<accession>A0A8T2IUZ5</accession>
<gene>
    <name evidence="11" type="ORF">GDO86_007753</name>
</gene>
<evidence type="ECO:0000256" key="5">
    <source>
        <dbReference type="ARBA" id="ARBA00022490"/>
    </source>
</evidence>
<dbReference type="InterPro" id="IPR002999">
    <property type="entry name" value="Tudor"/>
</dbReference>
<dbReference type="Proteomes" id="UP000812440">
    <property type="component" value="Chromosome 4"/>
</dbReference>
<keyword evidence="8" id="KW-0744">Spermatogenesis</keyword>
<dbReference type="InterPro" id="IPR050621">
    <property type="entry name" value="Tudor_domain_containing"/>
</dbReference>
<evidence type="ECO:0000256" key="9">
    <source>
        <dbReference type="SAM" id="MobiDB-lite"/>
    </source>
</evidence>
<dbReference type="CDD" id="cd20419">
    <property type="entry name" value="Tudor_TDRD5"/>
    <property type="match status" value="1"/>
</dbReference>
<dbReference type="Gene3D" id="3.30.420.610">
    <property type="entry name" value="LOTUS domain-like"/>
    <property type="match status" value="3"/>
</dbReference>
<dbReference type="GO" id="GO:0007283">
    <property type="term" value="P:spermatogenesis"/>
    <property type="evidence" value="ECO:0007669"/>
    <property type="project" value="UniProtKB-KW"/>
</dbReference>
<dbReference type="PANTHER" id="PTHR22948:SF19">
    <property type="entry name" value="TUDOR DOMAIN-CONTAINING PROTEIN 5"/>
    <property type="match status" value="1"/>
</dbReference>
<keyword evidence="5" id="KW-0963">Cytoplasm</keyword>
<comment type="caution">
    <text evidence="11">The sequence shown here is derived from an EMBL/GenBank/DDBJ whole genome shotgun (WGS) entry which is preliminary data.</text>
</comment>
<evidence type="ECO:0000256" key="4">
    <source>
        <dbReference type="ARBA" id="ARBA00022473"/>
    </source>
</evidence>
<dbReference type="Pfam" id="PF00567">
    <property type="entry name" value="TUDOR"/>
    <property type="match status" value="1"/>
</dbReference>
<dbReference type="InterPro" id="IPR025605">
    <property type="entry name" value="OST-HTH/LOTUS_dom"/>
</dbReference>
<protein>
    <recommendedName>
        <fullName evidence="3">Tudor domain-containing protein 5</fullName>
    </recommendedName>
</protein>
<keyword evidence="12" id="KW-1185">Reference proteome</keyword>
<evidence type="ECO:0000256" key="8">
    <source>
        <dbReference type="ARBA" id="ARBA00022871"/>
    </source>
</evidence>
<evidence type="ECO:0000313" key="12">
    <source>
        <dbReference type="Proteomes" id="UP000812440"/>
    </source>
</evidence>
<comment type="subcellular location">
    <subcellularLocation>
        <location evidence="1">Cytoplasm</location>
    </subcellularLocation>
</comment>
<evidence type="ECO:0000256" key="2">
    <source>
        <dbReference type="ARBA" id="ARBA00010384"/>
    </source>
</evidence>
<organism evidence="11 12">
    <name type="scientific">Hymenochirus boettgeri</name>
    <name type="common">Congo dwarf clawed frog</name>
    <dbReference type="NCBI Taxonomy" id="247094"/>
    <lineage>
        <taxon>Eukaryota</taxon>
        <taxon>Metazoa</taxon>
        <taxon>Chordata</taxon>
        <taxon>Craniata</taxon>
        <taxon>Vertebrata</taxon>
        <taxon>Euteleostomi</taxon>
        <taxon>Amphibia</taxon>
        <taxon>Batrachia</taxon>
        <taxon>Anura</taxon>
        <taxon>Pipoidea</taxon>
        <taxon>Pipidae</taxon>
        <taxon>Pipinae</taxon>
        <taxon>Hymenochirus</taxon>
    </lineage>
</organism>
<sequence length="992" mass="112395">MDVEQIMTTVQKDVSSLLIASKHGVSIQELEQDYRMLTGSQLPLRALGYKSTMELLLEMPSVVQISNQMDGTVKIFGVVSEDTKGIADLVSRQKDRPKVRVRNRRHIMRSSYHADLIRRGRVTPVLPASVKSDFRDLLSLSPLLLSEFEKAFFTRFGRNFQYNRYGFYSMLEVLQSVSDIVQVKQTRAGSLLYLKDTRFSNGSCAKNDFGHQIVNNALRGKKQPFHQPQSSGTLPSKTVMALTVQPAQTQNKGNVNSSMKLTENATPSNCASATNSPLKTKCIVQNNCLVEKIQLKEMVDSKIPETFAQAEAYPASTSRLDADNSLKWLEEKLKEDLRLCLARKGAGGSINDDLRQKIKHVVNQHSDGLFVSQLPALFKSHTGKDLPFKELGFMSIMEFVGSLGDILRIESTADKKDWQIFDVENNNISKENGLELLSTESNLSNWNSSHETIDLIKPVTTTILEVHEKLMWGPLELQQCFNEQNLIPPDAVTKQKLHCLPRMKRNHMVGVFIEAITSPSQFYIRCCGKDTSEKLEDMMLEMRQCYSNECVSERYVVPENCVSVGQIYAVRDPEDVWWYRVIVHNIGNSESLSVFYPDFGTVRTVKKCCLRFLKHCYMKLPAQAVPSSLPYVMPVEGEWSRHSIKRFQQLRFQNPLVGLVLQYVQDVLYIFLCDTSSEEDVYLHELLINQGLAKMESEPRLHKVPQMSNPFMGYLVSSQEHQQGEFSEPSMGSERQAEIPFEKENVPKVPQMSNPFMGYLVSSQEHQQGGFSEPSMGSERQAEIPFEKGNVPKVREQSDSMPCLDAIYTDTDVWDERWTFSEDAVANHTASKHSEVYTEKQQEDRVCQKIHLPEMCVEADDDAGLSRPLEEFYISLIKSRRSEESEETVQMPSPSEEPHTPEMLEQPSAESLQDVCSSPKSCKEKPYQKNDNLSCVDLTYYQQKFSANPLIGFQKFQFPRSAATVALGPAARLATAGGLLYWGPNSGQLKFM</sequence>
<dbReference type="GO" id="GO:0030154">
    <property type="term" value="P:cell differentiation"/>
    <property type="evidence" value="ECO:0007669"/>
    <property type="project" value="UniProtKB-KW"/>
</dbReference>
<evidence type="ECO:0000256" key="3">
    <source>
        <dbReference type="ARBA" id="ARBA00013420"/>
    </source>
</evidence>
<keyword evidence="7" id="KW-0221">Differentiation</keyword>
<feature type="domain" description="HTH OST-type" evidence="10">
    <location>
        <begin position="122"/>
        <end position="198"/>
    </location>
</feature>
<evidence type="ECO:0000256" key="7">
    <source>
        <dbReference type="ARBA" id="ARBA00022782"/>
    </source>
</evidence>
<dbReference type="Pfam" id="PF12872">
    <property type="entry name" value="OST-HTH"/>
    <property type="match status" value="3"/>
</dbReference>
<evidence type="ECO:0000259" key="10">
    <source>
        <dbReference type="PROSITE" id="PS51644"/>
    </source>
</evidence>
<comment type="similarity">
    <text evidence="2">Belongs to the TDRD5 family.</text>
</comment>
<evidence type="ECO:0000313" key="11">
    <source>
        <dbReference type="EMBL" id="KAG8436789.1"/>
    </source>
</evidence>
<dbReference type="PANTHER" id="PTHR22948">
    <property type="entry name" value="TUDOR DOMAIN CONTAINING PROTEIN"/>
    <property type="match status" value="1"/>
</dbReference>
<keyword evidence="4" id="KW-0217">Developmental protein</keyword>
<reference evidence="11" key="1">
    <citation type="thesis" date="2020" institute="ProQuest LLC" country="789 East Eisenhower Parkway, Ann Arbor, MI, USA">
        <title>Comparative Genomics and Chromosome Evolution.</title>
        <authorList>
            <person name="Mudd A.B."/>
        </authorList>
    </citation>
    <scope>NUCLEOTIDE SEQUENCE</scope>
    <source>
        <strain evidence="11">Female2</strain>
        <tissue evidence="11">Blood</tissue>
    </source>
</reference>
<dbReference type="OrthoDB" id="10052065at2759"/>
<name>A0A8T2IUZ5_9PIPI</name>
<dbReference type="EMBL" id="JAACNH010000007">
    <property type="protein sequence ID" value="KAG8436789.1"/>
    <property type="molecule type" value="Genomic_DNA"/>
</dbReference>
<feature type="domain" description="HTH OST-type" evidence="10">
    <location>
        <begin position="6"/>
        <end position="79"/>
    </location>
</feature>
<dbReference type="InterPro" id="IPR041966">
    <property type="entry name" value="LOTUS-like"/>
</dbReference>
<dbReference type="SUPFAM" id="SSF63748">
    <property type="entry name" value="Tudor/PWWP/MBT"/>
    <property type="match status" value="1"/>
</dbReference>